<feature type="compositionally biased region" description="Basic residues" evidence="1">
    <location>
        <begin position="19"/>
        <end position="31"/>
    </location>
</feature>
<dbReference type="InterPro" id="IPR035426">
    <property type="entry name" value="Gemin2/Brr1"/>
</dbReference>
<dbReference type="OrthoDB" id="428895at2759"/>
<evidence type="ECO:0000313" key="2">
    <source>
        <dbReference type="EMBL" id="KAF4454139.1"/>
    </source>
</evidence>
<feature type="compositionally biased region" description="Acidic residues" evidence="1">
    <location>
        <begin position="444"/>
        <end position="453"/>
    </location>
</feature>
<evidence type="ECO:0000256" key="1">
    <source>
        <dbReference type="SAM" id="MobiDB-lite"/>
    </source>
</evidence>
<dbReference type="Gene3D" id="1.20.58.1070">
    <property type="match status" value="1"/>
</dbReference>
<feature type="region of interest" description="Disordered" evidence="1">
    <location>
        <begin position="99"/>
        <end position="122"/>
    </location>
</feature>
<feature type="compositionally biased region" description="Basic and acidic residues" evidence="1">
    <location>
        <begin position="425"/>
        <end position="434"/>
    </location>
</feature>
<accession>A0A8H4NWU4</accession>
<dbReference type="AlphaFoldDB" id="A0A8H4NWU4"/>
<feature type="region of interest" description="Disordered" evidence="1">
    <location>
        <begin position="1"/>
        <end position="43"/>
    </location>
</feature>
<sequence length="494" mass="54640">MVSKRELDDVEDVETPKRESKRSKKQGKTRQHQNSGIDPTWGQKYVFSGADYKTTAPAGEESDFEDDTDAMAYLSSVRQEASGIPHLLVAPKVQIGPQLPADFERDDDPNQDDAGPIDRSIYDNGVGDKRGWYEDGAYMALPDNWGEQDDYEEGEAPDDFEDDFDEERAIHEAYFASLMDQYLHLRTILHAKPPSNALSRLTPSQSTFAAPFGNKTSPIAVWSRLLRTTDPHPLQLALMSKDTILTILRVLLGGKFLRRGYTLPERTSRWLWALLARLPDKGELNYAEIGWVRDLGRRAVLLGRSLAEMAALREELAEGGLGAHEAVDKSSSDEEVMADVEDLEVEGAVSPEQDEDNSTSPEAQKEDEASAKTGAPAQPSTQDAPAPGSPPISDAEEGEIDDQEDVAMDLESDSEAEDGEVAPKPQEDLQDAKSRLLAQLDNDPASDDEDAEQEAARQRSRANLRATLNMILTVAGEFYGQRDLLEFREPFVGM</sequence>
<reference evidence="2 3" key="1">
    <citation type="submission" date="2020-01" db="EMBL/GenBank/DDBJ databases">
        <title>Identification and distribution of gene clusters putatively required for synthesis of sphingolipid metabolism inhibitors in phylogenetically diverse species of the filamentous fungus Fusarium.</title>
        <authorList>
            <person name="Kim H.-S."/>
            <person name="Busman M."/>
            <person name="Brown D.W."/>
            <person name="Divon H."/>
            <person name="Uhlig S."/>
            <person name="Proctor R.H."/>
        </authorList>
    </citation>
    <scope>NUCLEOTIDE SEQUENCE [LARGE SCALE GENOMIC DNA]</scope>
    <source>
        <strain evidence="2 3">NRRL 20459</strain>
    </source>
</reference>
<organism evidence="2 3">
    <name type="scientific">Fusarium albosuccineum</name>
    <dbReference type="NCBI Taxonomy" id="1237068"/>
    <lineage>
        <taxon>Eukaryota</taxon>
        <taxon>Fungi</taxon>
        <taxon>Dikarya</taxon>
        <taxon>Ascomycota</taxon>
        <taxon>Pezizomycotina</taxon>
        <taxon>Sordariomycetes</taxon>
        <taxon>Hypocreomycetidae</taxon>
        <taxon>Hypocreales</taxon>
        <taxon>Nectriaceae</taxon>
        <taxon>Fusarium</taxon>
        <taxon>Fusarium decemcellulare species complex</taxon>
    </lineage>
</organism>
<feature type="compositionally biased region" description="Acidic residues" evidence="1">
    <location>
        <begin position="394"/>
        <end position="420"/>
    </location>
</feature>
<evidence type="ECO:0000313" key="3">
    <source>
        <dbReference type="Proteomes" id="UP000554235"/>
    </source>
</evidence>
<dbReference type="EMBL" id="JAADYS010002829">
    <property type="protein sequence ID" value="KAF4454139.1"/>
    <property type="molecule type" value="Genomic_DNA"/>
</dbReference>
<gene>
    <name evidence="2" type="ORF">FALBO_15871</name>
</gene>
<name>A0A8H4NWU4_9HYPO</name>
<dbReference type="Pfam" id="PF04938">
    <property type="entry name" value="SIP1"/>
    <property type="match status" value="1"/>
</dbReference>
<proteinExistence type="predicted"/>
<comment type="caution">
    <text evidence="2">The sequence shown here is derived from an EMBL/GenBank/DDBJ whole genome shotgun (WGS) entry which is preliminary data.</text>
</comment>
<protein>
    <submittedName>
        <fullName evidence="2">V-snare</fullName>
    </submittedName>
</protein>
<feature type="region of interest" description="Disordered" evidence="1">
    <location>
        <begin position="346"/>
        <end position="459"/>
    </location>
</feature>
<dbReference type="GO" id="GO:0000387">
    <property type="term" value="P:spliceosomal snRNP assembly"/>
    <property type="evidence" value="ECO:0007669"/>
    <property type="project" value="InterPro"/>
</dbReference>
<keyword evidence="3" id="KW-1185">Reference proteome</keyword>
<dbReference type="Proteomes" id="UP000554235">
    <property type="component" value="Unassembled WGS sequence"/>
</dbReference>